<dbReference type="Proteomes" id="UP000274661">
    <property type="component" value="Unassembled WGS sequence"/>
</dbReference>
<dbReference type="InterPro" id="IPR021136">
    <property type="entry name" value="Flagellar_hook_control-like_C"/>
</dbReference>
<feature type="compositionally biased region" description="Low complexity" evidence="1">
    <location>
        <begin position="196"/>
        <end position="217"/>
    </location>
</feature>
<feature type="region of interest" description="Disordered" evidence="1">
    <location>
        <begin position="196"/>
        <end position="263"/>
    </location>
</feature>
<reference evidence="3 4" key="1">
    <citation type="submission" date="2018-12" db="EMBL/GenBank/DDBJ databases">
        <title>Sphingomonas sp. HMF7854 Genome sequencing and assembly.</title>
        <authorList>
            <person name="Cha I."/>
            <person name="Kang H."/>
            <person name="Kim H."/>
            <person name="Kang J."/>
            <person name="Joh K."/>
        </authorList>
    </citation>
    <scope>NUCLEOTIDE SEQUENCE [LARGE SCALE GENOMIC DNA]</scope>
    <source>
        <strain evidence="3 4">HMF7854</strain>
    </source>
</reference>
<gene>
    <name evidence="3" type="ORF">HMF7854_12490</name>
</gene>
<dbReference type="RefSeq" id="WP_126719413.1">
    <property type="nucleotide sequence ID" value="NZ_RWJF01000001.1"/>
</dbReference>
<dbReference type="AlphaFoldDB" id="A0A429VC38"/>
<keyword evidence="3" id="KW-0966">Cell projection</keyword>
<feature type="region of interest" description="Disordered" evidence="1">
    <location>
        <begin position="398"/>
        <end position="442"/>
    </location>
</feature>
<dbReference type="Pfam" id="PF02120">
    <property type="entry name" value="Flg_hook"/>
    <property type="match status" value="1"/>
</dbReference>
<name>A0A429VC38_9SPHN</name>
<proteinExistence type="predicted"/>
<keyword evidence="3" id="KW-0282">Flagellum</keyword>
<keyword evidence="4" id="KW-1185">Reference proteome</keyword>
<accession>A0A429VC38</accession>
<protein>
    <submittedName>
        <fullName evidence="3">Flagellar hook-length control protein FliK</fullName>
    </submittedName>
</protein>
<dbReference type="Gene3D" id="3.30.750.140">
    <property type="match status" value="1"/>
</dbReference>
<evidence type="ECO:0000313" key="4">
    <source>
        <dbReference type="Proteomes" id="UP000274661"/>
    </source>
</evidence>
<sequence length="442" mass="43015">MISLAATSALDPATVATGSAGGAAASGVDFSALLSAVAPAATQAGAPAPVLGDMVATVAAAAPDAASPAINAAAPVDAAAAAATFPEATASVATATGQPAVTAAPVAGAPVTPEALRQPVEQSGAPSNPDASAPAGAALVAIRGRTSFTLAASRPVRLARSAVSRSDEEASAAAQPSPAALLTLQQTLAAVGAFAASPKPTPAASPTAEAPAPGSTPIATAPTLPAMAAQQASAMLPTARPARATSDAAGGEEKGAVAPLGSHPLSHLLPATDLAPLLPPDAPVPAPAADKVAAPAAVPLPVQVDKALAENGTALHQLDALVRDIAEISGASGRAAFRLAADQLGPLEVRLHAGEAGMSVSIKTETAQSHSTVAQAQQQLGDDLRASGLKVAATSVMLEQGGTDRQRQERAASPPPVRIEVAVPGANPERDTDQQRPAGRYA</sequence>
<dbReference type="EMBL" id="RWJF01000001">
    <property type="protein sequence ID" value="RST31565.1"/>
    <property type="molecule type" value="Genomic_DNA"/>
</dbReference>
<feature type="domain" description="Flagellar hook-length control protein-like C-terminal" evidence="2">
    <location>
        <begin position="325"/>
        <end position="402"/>
    </location>
</feature>
<evidence type="ECO:0000259" key="2">
    <source>
        <dbReference type="Pfam" id="PF02120"/>
    </source>
</evidence>
<organism evidence="3 4">
    <name type="scientific">Sphingomonas ginkgonis</name>
    <dbReference type="NCBI Taxonomy" id="2315330"/>
    <lineage>
        <taxon>Bacteria</taxon>
        <taxon>Pseudomonadati</taxon>
        <taxon>Pseudomonadota</taxon>
        <taxon>Alphaproteobacteria</taxon>
        <taxon>Sphingomonadales</taxon>
        <taxon>Sphingomonadaceae</taxon>
        <taxon>Sphingomonas</taxon>
    </lineage>
</organism>
<evidence type="ECO:0000313" key="3">
    <source>
        <dbReference type="EMBL" id="RST31565.1"/>
    </source>
</evidence>
<comment type="caution">
    <text evidence="3">The sequence shown here is derived from an EMBL/GenBank/DDBJ whole genome shotgun (WGS) entry which is preliminary data.</text>
</comment>
<dbReference type="InterPro" id="IPR038610">
    <property type="entry name" value="FliK-like_C_sf"/>
</dbReference>
<evidence type="ECO:0000256" key="1">
    <source>
        <dbReference type="SAM" id="MobiDB-lite"/>
    </source>
</evidence>
<keyword evidence="3" id="KW-0969">Cilium</keyword>